<reference evidence="2 3" key="1">
    <citation type="journal article" date="2014" name="BMC Genomics">
        <title>Adaptive genomic structural variation in the grape powdery mildew pathogen, Erysiphe necator.</title>
        <authorList>
            <person name="Jones L."/>
            <person name="Riaz S."/>
            <person name="Morales-Cruz A."/>
            <person name="Amrine K.C."/>
            <person name="McGuire B."/>
            <person name="Gubler W.D."/>
            <person name="Walker M.A."/>
            <person name="Cantu D."/>
        </authorList>
    </citation>
    <scope>NUCLEOTIDE SEQUENCE [LARGE SCALE GENOMIC DNA]</scope>
    <source>
        <strain evidence="3">c</strain>
    </source>
</reference>
<proteinExistence type="predicted"/>
<organism evidence="2 3">
    <name type="scientific">Uncinula necator</name>
    <name type="common">Grape powdery mildew</name>
    <dbReference type="NCBI Taxonomy" id="52586"/>
    <lineage>
        <taxon>Eukaryota</taxon>
        <taxon>Fungi</taxon>
        <taxon>Dikarya</taxon>
        <taxon>Ascomycota</taxon>
        <taxon>Pezizomycotina</taxon>
        <taxon>Leotiomycetes</taxon>
        <taxon>Erysiphales</taxon>
        <taxon>Erysiphaceae</taxon>
        <taxon>Erysiphe</taxon>
    </lineage>
</organism>
<feature type="signal peptide" evidence="1">
    <location>
        <begin position="1"/>
        <end position="25"/>
    </location>
</feature>
<sequence length="69" mass="8150">MLICTSQWLVMLSTEFLSLIDYVETHINISTYKFLVLHILFHMHAVVLDDISRQAQLTSALQLEHFLWM</sequence>
<comment type="caution">
    <text evidence="2">The sequence shown here is derived from an EMBL/GenBank/DDBJ whole genome shotgun (WGS) entry which is preliminary data.</text>
</comment>
<protein>
    <submittedName>
        <fullName evidence="2">Uncharacterized protein</fullName>
    </submittedName>
</protein>
<keyword evidence="1" id="KW-0732">Signal</keyword>
<name>A0A0B1NUG6_UNCNE</name>
<dbReference type="HOGENOM" id="CLU_2777774_0_0_1"/>
<gene>
    <name evidence="2" type="ORF">EV44_g3855</name>
</gene>
<dbReference type="Proteomes" id="UP000030854">
    <property type="component" value="Unassembled WGS sequence"/>
</dbReference>
<feature type="chain" id="PRO_5002061494" evidence="1">
    <location>
        <begin position="26"/>
        <end position="69"/>
    </location>
</feature>
<evidence type="ECO:0000313" key="2">
    <source>
        <dbReference type="EMBL" id="KHJ30012.1"/>
    </source>
</evidence>
<dbReference type="AlphaFoldDB" id="A0A0B1NUG6"/>
<evidence type="ECO:0000313" key="3">
    <source>
        <dbReference type="Proteomes" id="UP000030854"/>
    </source>
</evidence>
<dbReference type="EMBL" id="JNVN01005643">
    <property type="protein sequence ID" value="KHJ30012.1"/>
    <property type="molecule type" value="Genomic_DNA"/>
</dbReference>
<evidence type="ECO:0000256" key="1">
    <source>
        <dbReference type="SAM" id="SignalP"/>
    </source>
</evidence>
<keyword evidence="3" id="KW-1185">Reference proteome</keyword>
<accession>A0A0B1NUG6</accession>